<organism evidence="2 3">
    <name type="scientific">Haloechinothrix alba</name>
    <dbReference type="NCBI Taxonomy" id="664784"/>
    <lineage>
        <taxon>Bacteria</taxon>
        <taxon>Bacillati</taxon>
        <taxon>Actinomycetota</taxon>
        <taxon>Actinomycetes</taxon>
        <taxon>Pseudonocardiales</taxon>
        <taxon>Pseudonocardiaceae</taxon>
        <taxon>Haloechinothrix</taxon>
    </lineage>
</organism>
<dbReference type="RefSeq" id="WP_141134670.1">
    <property type="nucleotide sequence ID" value="NZ_FZNW01000012.1"/>
</dbReference>
<feature type="compositionally biased region" description="Gly residues" evidence="1">
    <location>
        <begin position="447"/>
        <end position="463"/>
    </location>
</feature>
<keyword evidence="3" id="KW-1185">Reference proteome</keyword>
<proteinExistence type="predicted"/>
<dbReference type="InterPro" id="IPR038332">
    <property type="entry name" value="PPE_sf"/>
</dbReference>
<evidence type="ECO:0000256" key="1">
    <source>
        <dbReference type="SAM" id="MobiDB-lite"/>
    </source>
</evidence>
<gene>
    <name evidence="2" type="ORF">SAMN06265360_11279</name>
</gene>
<dbReference type="EMBL" id="FZNW01000012">
    <property type="protein sequence ID" value="SNR62165.1"/>
    <property type="molecule type" value="Genomic_DNA"/>
</dbReference>
<sequence>MDPENTEVAAGPGGGDGQADLPDGGSTGQEGAGGETASGGGAGSGTLTGSDGRHEELVAAVRAGDQGFLFGDDRAITNPPNWASRDSTQLYNGATMRNDPGMVDATGQAWSNHGTALTDVANGLFEAINQLGHAWVGQASGAAQGTLAAIARSSESAGEAARAMGTRMAEQAAAAAEVKKMPPPREFDPEQALQAMLEGGPEAMTADLKAQSDAARDVKEQQIAYCNAYTAALQQTDDRTPSFGPESLAMRPVVDSGGSGAAGIGGYGSGVGVGAGGGAAALGTTGAAAQEPVPARGAVAAGGTAAGHQQASVQPALPSPGTATPAGPVTTSGNAPVSGSGGSGVGVTAGAAALAAGVGAGGAKAMAKANRSGSKQRPAGGENAQAEEQQAPEGQQPPEDSGTAPASPEQTSATANQAPAGGTAGQSAQGYGAQAAAGGPVPPAGTPMGGGGAGMAGGAGASAGGDEDRTHESYLIEPDPDELFGPGEAMTPPVIGMIDEEE</sequence>
<dbReference type="AlphaFoldDB" id="A0A238XT64"/>
<feature type="region of interest" description="Disordered" evidence="1">
    <location>
        <begin position="1"/>
        <end position="51"/>
    </location>
</feature>
<evidence type="ECO:0000313" key="3">
    <source>
        <dbReference type="Proteomes" id="UP000198348"/>
    </source>
</evidence>
<name>A0A238XT64_9PSEU</name>
<dbReference type="OrthoDB" id="3553863at2"/>
<reference evidence="2 3" key="1">
    <citation type="submission" date="2017-06" db="EMBL/GenBank/DDBJ databases">
        <authorList>
            <person name="Kim H.J."/>
            <person name="Triplett B.A."/>
        </authorList>
    </citation>
    <scope>NUCLEOTIDE SEQUENCE [LARGE SCALE GENOMIC DNA]</scope>
    <source>
        <strain evidence="2 3">DSM 45207</strain>
    </source>
</reference>
<dbReference type="Proteomes" id="UP000198348">
    <property type="component" value="Unassembled WGS sequence"/>
</dbReference>
<dbReference type="Gene3D" id="1.20.1260.20">
    <property type="entry name" value="PPE superfamily"/>
    <property type="match status" value="1"/>
</dbReference>
<feature type="region of interest" description="Disordered" evidence="1">
    <location>
        <begin position="299"/>
        <end position="342"/>
    </location>
</feature>
<accession>A0A238XT64</accession>
<evidence type="ECO:0008006" key="4">
    <source>
        <dbReference type="Google" id="ProtNLM"/>
    </source>
</evidence>
<feature type="compositionally biased region" description="Low complexity" evidence="1">
    <location>
        <begin position="417"/>
        <end position="439"/>
    </location>
</feature>
<feature type="region of interest" description="Disordered" evidence="1">
    <location>
        <begin position="368"/>
        <end position="502"/>
    </location>
</feature>
<protein>
    <recommendedName>
        <fullName evidence="4">PPE family protein</fullName>
    </recommendedName>
</protein>
<feature type="compositionally biased region" description="Low complexity" evidence="1">
    <location>
        <begin position="315"/>
        <end position="338"/>
    </location>
</feature>
<feature type="compositionally biased region" description="Low complexity" evidence="1">
    <location>
        <begin position="378"/>
        <end position="399"/>
    </location>
</feature>
<evidence type="ECO:0000313" key="2">
    <source>
        <dbReference type="EMBL" id="SNR62165.1"/>
    </source>
</evidence>
<feature type="compositionally biased region" description="Gly residues" evidence="1">
    <location>
        <begin position="25"/>
        <end position="46"/>
    </location>
</feature>